<dbReference type="SUPFAM" id="SSF46785">
    <property type="entry name" value="Winged helix' DNA-binding domain"/>
    <property type="match status" value="1"/>
</dbReference>
<feature type="transmembrane region" description="Helical" evidence="1">
    <location>
        <begin position="7"/>
        <end position="29"/>
    </location>
</feature>
<feature type="transmembrane region" description="Helical" evidence="1">
    <location>
        <begin position="35"/>
        <end position="56"/>
    </location>
</feature>
<dbReference type="GO" id="GO:0006355">
    <property type="term" value="P:regulation of DNA-templated transcription"/>
    <property type="evidence" value="ECO:0007669"/>
    <property type="project" value="UniProtKB-ARBA"/>
</dbReference>
<reference evidence="2 3" key="2">
    <citation type="journal article" date="2009" name="Nature">
        <title>A single regulatory gene is sufficient to alter bacterial host range.</title>
        <authorList>
            <person name="Mandel M.J."/>
            <person name="Wollenberg M.S."/>
            <person name="Stabb E.V."/>
            <person name="Visick K.L."/>
            <person name="Ruby E.G."/>
        </authorList>
    </citation>
    <scope>NUCLEOTIDE SEQUENCE [LARGE SCALE GENOMIC DNA]</scope>
    <source>
        <strain evidence="2 3">MJ11</strain>
    </source>
</reference>
<dbReference type="CDD" id="cd00090">
    <property type="entry name" value="HTH_ARSR"/>
    <property type="match status" value="1"/>
</dbReference>
<keyword evidence="1" id="KW-0472">Membrane</keyword>
<dbReference type="KEGG" id="vfm:VFMJ11_A0715"/>
<organism evidence="2 3">
    <name type="scientific">Aliivibrio fischeri (strain MJ11)</name>
    <name type="common">Vibrio fischeri</name>
    <dbReference type="NCBI Taxonomy" id="388396"/>
    <lineage>
        <taxon>Bacteria</taxon>
        <taxon>Pseudomonadati</taxon>
        <taxon>Pseudomonadota</taxon>
        <taxon>Gammaproteobacteria</taxon>
        <taxon>Vibrionales</taxon>
        <taxon>Vibrionaceae</taxon>
        <taxon>Aliivibrio</taxon>
    </lineage>
</organism>
<dbReference type="Gene3D" id="1.10.10.10">
    <property type="entry name" value="Winged helix-like DNA-binding domain superfamily/Winged helix DNA-binding domain"/>
    <property type="match status" value="1"/>
</dbReference>
<protein>
    <submittedName>
        <fullName evidence="2">Uncharacterized protein</fullName>
    </submittedName>
</protein>
<keyword evidence="1" id="KW-1133">Transmembrane helix</keyword>
<keyword evidence="1" id="KW-0812">Transmembrane</keyword>
<reference evidence="3" key="1">
    <citation type="submission" date="2008-08" db="EMBL/GenBank/DDBJ databases">
        <title>Complete sequence of Vibrio fischeri strain MJ11.</title>
        <authorList>
            <person name="Mandel M.J."/>
            <person name="Stabb E.V."/>
            <person name="Ruby E.G."/>
            <person name="Ferriera S."/>
            <person name="Johnson J."/>
            <person name="Kravitz S."/>
            <person name="Beeson K."/>
            <person name="Sutton G."/>
            <person name="Rogers Y.-H."/>
            <person name="Friedman R."/>
            <person name="Frazier M."/>
            <person name="Venter J.C."/>
        </authorList>
    </citation>
    <scope>NUCLEOTIDE SEQUENCE [LARGE SCALE GENOMIC DNA]</scope>
    <source>
        <strain evidence="3">MJ11</strain>
    </source>
</reference>
<dbReference type="InterPro" id="IPR011991">
    <property type="entry name" value="ArsR-like_HTH"/>
</dbReference>
<dbReference type="InterPro" id="IPR036388">
    <property type="entry name" value="WH-like_DNA-bd_sf"/>
</dbReference>
<accession>B5EU96</accession>
<sequence length="186" mass="21151">MKVSNPLTIIAIFAGLAETLATVALIQLPGEIQEIFVYFVMAFPTCIVLLFFWILYHRNVVLYAPSDYQNQDHYLEANNLNEQLTEQVDRVFESINRNDVKVSQLEIDALKNQITNVVSSQAMSSLSVTILDLLKDGGHTEKRLSEHLGASRNVIRKSLRNLEDQCLVERTKIEGSIYPPTWKLKT</sequence>
<proteinExistence type="predicted"/>
<dbReference type="InterPro" id="IPR036390">
    <property type="entry name" value="WH_DNA-bd_sf"/>
</dbReference>
<dbReference type="AlphaFoldDB" id="B5EU96"/>
<dbReference type="RefSeq" id="WP_012535124.1">
    <property type="nucleotide sequence ID" value="NC_011186.1"/>
</dbReference>
<dbReference type="EMBL" id="CP001133">
    <property type="protein sequence ID" value="ACH63969.1"/>
    <property type="molecule type" value="Genomic_DNA"/>
</dbReference>
<evidence type="ECO:0000256" key="1">
    <source>
        <dbReference type="SAM" id="Phobius"/>
    </source>
</evidence>
<dbReference type="Proteomes" id="UP000001857">
    <property type="component" value="Chromosome II"/>
</dbReference>
<evidence type="ECO:0000313" key="3">
    <source>
        <dbReference type="Proteomes" id="UP000001857"/>
    </source>
</evidence>
<evidence type="ECO:0000313" key="2">
    <source>
        <dbReference type="EMBL" id="ACH63969.1"/>
    </source>
</evidence>
<gene>
    <name evidence="2" type="ordered locus">VFMJ11_A0715</name>
</gene>
<dbReference type="HOGENOM" id="CLU_102166_0_0_6"/>
<name>B5EU96_ALIFM</name>